<reference evidence="1 2" key="1">
    <citation type="submission" date="2022-05" db="EMBL/GenBank/DDBJ databases">
        <authorList>
            <consortium name="Genoscope - CEA"/>
            <person name="William W."/>
        </authorList>
    </citation>
    <scope>NUCLEOTIDE SEQUENCE [LARGE SCALE GENOMIC DNA]</scope>
</reference>
<proteinExistence type="predicted"/>
<protein>
    <submittedName>
        <fullName evidence="1">Uncharacterized protein</fullName>
    </submittedName>
</protein>
<dbReference type="AlphaFoldDB" id="A0AAU9XJR2"/>
<comment type="caution">
    <text evidence="1">The sequence shown here is derived from an EMBL/GenBank/DDBJ whole genome shotgun (WGS) entry which is preliminary data.</text>
</comment>
<name>A0AAU9XJR2_9CNID</name>
<evidence type="ECO:0000313" key="1">
    <source>
        <dbReference type="EMBL" id="CAH3149690.1"/>
    </source>
</evidence>
<gene>
    <name evidence="1" type="ORF">PMEA_00024451</name>
</gene>
<organism evidence="1 2">
    <name type="scientific">Pocillopora meandrina</name>
    <dbReference type="NCBI Taxonomy" id="46732"/>
    <lineage>
        <taxon>Eukaryota</taxon>
        <taxon>Metazoa</taxon>
        <taxon>Cnidaria</taxon>
        <taxon>Anthozoa</taxon>
        <taxon>Hexacorallia</taxon>
        <taxon>Scleractinia</taxon>
        <taxon>Astrocoeniina</taxon>
        <taxon>Pocilloporidae</taxon>
        <taxon>Pocillopora</taxon>
    </lineage>
</organism>
<dbReference type="Proteomes" id="UP001159428">
    <property type="component" value="Unassembled WGS sequence"/>
</dbReference>
<accession>A0AAU9XJR2</accession>
<dbReference type="EMBL" id="CALNXJ010000046">
    <property type="protein sequence ID" value="CAH3149690.1"/>
    <property type="molecule type" value="Genomic_DNA"/>
</dbReference>
<keyword evidence="2" id="KW-1185">Reference proteome</keyword>
<evidence type="ECO:0000313" key="2">
    <source>
        <dbReference type="Proteomes" id="UP001159428"/>
    </source>
</evidence>
<sequence>MNDMWNRLTSQIVSLKQNGPIKGHYLKIDGKSVVAYATGTDPKTHLMVHTILHVTTYPNVETIVILESSSGGTAVAVNKTDDTIFVKTLSTPLRKLNNLDKVKNLYPEILFKRVVKQIGKDFFYLKSYLSGKRQILGFDKNGIPLNTSQVIPNSDESLLVYI</sequence>